<organism evidence="2 3">
    <name type="scientific">Meloidogyne incognita</name>
    <name type="common">Southern root-knot nematode worm</name>
    <name type="synonym">Oxyuris incognita</name>
    <dbReference type="NCBI Taxonomy" id="6306"/>
    <lineage>
        <taxon>Eukaryota</taxon>
        <taxon>Metazoa</taxon>
        <taxon>Ecdysozoa</taxon>
        <taxon>Nematoda</taxon>
        <taxon>Chromadorea</taxon>
        <taxon>Rhabditida</taxon>
        <taxon>Tylenchina</taxon>
        <taxon>Tylenchomorpha</taxon>
        <taxon>Tylenchoidea</taxon>
        <taxon>Meloidogynidae</taxon>
        <taxon>Meloidogyninae</taxon>
        <taxon>Meloidogyne</taxon>
        <taxon>Meloidogyne incognita group</taxon>
    </lineage>
</organism>
<feature type="compositionally biased region" description="Low complexity" evidence="1">
    <location>
        <begin position="146"/>
        <end position="170"/>
    </location>
</feature>
<protein>
    <submittedName>
        <fullName evidence="3">Uncharacterized protein</fullName>
    </submittedName>
</protein>
<proteinExistence type="predicted"/>
<evidence type="ECO:0000256" key="1">
    <source>
        <dbReference type="SAM" id="MobiDB-lite"/>
    </source>
</evidence>
<feature type="region of interest" description="Disordered" evidence="1">
    <location>
        <begin position="1"/>
        <end position="20"/>
    </location>
</feature>
<dbReference type="AlphaFoldDB" id="A0A914NTG0"/>
<dbReference type="Proteomes" id="UP000887563">
    <property type="component" value="Unplaced"/>
</dbReference>
<keyword evidence="2" id="KW-1185">Reference proteome</keyword>
<feature type="compositionally biased region" description="Pro residues" evidence="1">
    <location>
        <begin position="1"/>
        <end position="12"/>
    </location>
</feature>
<evidence type="ECO:0000313" key="3">
    <source>
        <dbReference type="WBParaSite" id="Minc3s09542g43308"/>
    </source>
</evidence>
<name>A0A914NTG0_MELIC</name>
<feature type="compositionally biased region" description="Gly residues" evidence="1">
    <location>
        <begin position="198"/>
        <end position="207"/>
    </location>
</feature>
<reference evidence="3" key="1">
    <citation type="submission" date="2022-11" db="UniProtKB">
        <authorList>
            <consortium name="WormBaseParasite"/>
        </authorList>
    </citation>
    <scope>IDENTIFICATION</scope>
</reference>
<feature type="region of interest" description="Disordered" evidence="1">
    <location>
        <begin position="114"/>
        <end position="254"/>
    </location>
</feature>
<accession>A0A914NTG0</accession>
<evidence type="ECO:0000313" key="2">
    <source>
        <dbReference type="Proteomes" id="UP000887563"/>
    </source>
</evidence>
<sequence>MYLSVRPPPIQQHPPIQQQQPLTKDIVNSNYLSVNNNQQRFGIGNSISLNAIRSGMIEKQQESQQQQDYANRNSLSRRYLQTNVENENNNKNNCVWKPNQNITKASMLVKKRRSSNLFNTSGGANKGGDEGGGEENGSFTAHHHQQQQQNHQSSLLLANSNSPCSSSQASTPSGCVSNDYRHSPPDGINSRLDDSKFGSGGGGGGGARSALNRIKQRRMAAAAVANNNSDLPPTIGRQTPSTHPPRSRSQSPSQLAMAILASEAAQAQ</sequence>
<dbReference type="WBParaSite" id="Minc3s09542g43308">
    <property type="protein sequence ID" value="Minc3s09542g43308"/>
    <property type="gene ID" value="Minc3s09542g43308"/>
</dbReference>